<sequence>MDVSRELPKNLKPEDSNGRVFEQIVSSKSSAKTTPKEQLAYTVLMKNGFDTLNVYEHGSTSVGDGRYMHKNGEGWTN</sequence>
<accession>A0A9J5YAK8</accession>
<keyword evidence="3" id="KW-1185">Reference proteome</keyword>
<comment type="caution">
    <text evidence="2">The sequence shown here is derived from an EMBL/GenBank/DDBJ whole genome shotgun (WGS) entry which is preliminary data.</text>
</comment>
<evidence type="ECO:0000256" key="1">
    <source>
        <dbReference type="SAM" id="MobiDB-lite"/>
    </source>
</evidence>
<organism evidence="2 3">
    <name type="scientific">Solanum commersonii</name>
    <name type="common">Commerson's wild potato</name>
    <name type="synonym">Commerson's nightshade</name>
    <dbReference type="NCBI Taxonomy" id="4109"/>
    <lineage>
        <taxon>Eukaryota</taxon>
        <taxon>Viridiplantae</taxon>
        <taxon>Streptophyta</taxon>
        <taxon>Embryophyta</taxon>
        <taxon>Tracheophyta</taxon>
        <taxon>Spermatophyta</taxon>
        <taxon>Magnoliopsida</taxon>
        <taxon>eudicotyledons</taxon>
        <taxon>Gunneridae</taxon>
        <taxon>Pentapetalae</taxon>
        <taxon>asterids</taxon>
        <taxon>lamiids</taxon>
        <taxon>Solanales</taxon>
        <taxon>Solanaceae</taxon>
        <taxon>Solanoideae</taxon>
        <taxon>Solaneae</taxon>
        <taxon>Solanum</taxon>
    </lineage>
</organism>
<protein>
    <submittedName>
        <fullName evidence="2">Uncharacterized protein</fullName>
    </submittedName>
</protein>
<evidence type="ECO:0000313" key="2">
    <source>
        <dbReference type="EMBL" id="KAG5596340.1"/>
    </source>
</evidence>
<proteinExistence type="predicted"/>
<evidence type="ECO:0000313" key="3">
    <source>
        <dbReference type="Proteomes" id="UP000824120"/>
    </source>
</evidence>
<name>A0A9J5YAK8_SOLCO</name>
<feature type="region of interest" description="Disordered" evidence="1">
    <location>
        <begin position="1"/>
        <end position="20"/>
    </location>
</feature>
<gene>
    <name evidence="2" type="ORF">H5410_037572</name>
</gene>
<reference evidence="2 3" key="1">
    <citation type="submission" date="2020-09" db="EMBL/GenBank/DDBJ databases">
        <title>De no assembly of potato wild relative species, Solanum commersonii.</title>
        <authorList>
            <person name="Cho K."/>
        </authorList>
    </citation>
    <scope>NUCLEOTIDE SEQUENCE [LARGE SCALE GENOMIC DNA]</scope>
    <source>
        <strain evidence="2">LZ3.2</strain>
        <tissue evidence="2">Leaf</tissue>
    </source>
</reference>
<dbReference type="AlphaFoldDB" id="A0A9J5YAK8"/>
<dbReference type="Proteomes" id="UP000824120">
    <property type="component" value="Chromosome 7"/>
</dbReference>
<feature type="compositionally biased region" description="Basic and acidic residues" evidence="1">
    <location>
        <begin position="1"/>
        <end position="17"/>
    </location>
</feature>
<dbReference type="EMBL" id="JACXVP010000007">
    <property type="protein sequence ID" value="KAG5596340.1"/>
    <property type="molecule type" value="Genomic_DNA"/>
</dbReference>